<evidence type="ECO:0000259" key="2">
    <source>
        <dbReference type="Pfam" id="PF03703"/>
    </source>
</evidence>
<protein>
    <submittedName>
        <fullName evidence="3">Photosynthetic complex assembly protein</fullName>
    </submittedName>
</protein>
<dbReference type="Proteomes" id="UP000321523">
    <property type="component" value="Unassembled WGS sequence"/>
</dbReference>
<name>A0A512DSG3_9PROT</name>
<comment type="caution">
    <text evidence="3">The sequence shown here is derived from an EMBL/GenBank/DDBJ whole genome shotgun (WGS) entry which is preliminary data.</text>
</comment>
<proteinExistence type="predicted"/>
<evidence type="ECO:0000313" key="4">
    <source>
        <dbReference type="Proteomes" id="UP000321523"/>
    </source>
</evidence>
<keyword evidence="1" id="KW-0812">Transmembrane</keyword>
<keyword evidence="1" id="KW-1133">Transmembrane helix</keyword>
<feature type="transmembrane region" description="Helical" evidence="1">
    <location>
        <begin position="78"/>
        <end position="100"/>
    </location>
</feature>
<accession>A0A512DSG3</accession>
<dbReference type="NCBIfam" id="NF040894">
    <property type="entry name" value="puhB_PGC"/>
    <property type="match status" value="1"/>
</dbReference>
<organism evidence="3 4">
    <name type="scientific">Skermanella aerolata</name>
    <dbReference type="NCBI Taxonomy" id="393310"/>
    <lineage>
        <taxon>Bacteria</taxon>
        <taxon>Pseudomonadati</taxon>
        <taxon>Pseudomonadota</taxon>
        <taxon>Alphaproteobacteria</taxon>
        <taxon>Rhodospirillales</taxon>
        <taxon>Azospirillaceae</taxon>
        <taxon>Skermanella</taxon>
    </lineage>
</organism>
<dbReference type="AlphaFoldDB" id="A0A512DSG3"/>
<evidence type="ECO:0000256" key="1">
    <source>
        <dbReference type="SAM" id="Phobius"/>
    </source>
</evidence>
<gene>
    <name evidence="3" type="ORF">SAE02_35760</name>
</gene>
<dbReference type="Pfam" id="PF03703">
    <property type="entry name" value="bPH_2"/>
    <property type="match status" value="1"/>
</dbReference>
<reference evidence="3 4" key="1">
    <citation type="submission" date="2019-07" db="EMBL/GenBank/DDBJ databases">
        <title>Whole genome shotgun sequence of Skermanella aerolata NBRC 106429.</title>
        <authorList>
            <person name="Hosoyama A."/>
            <person name="Uohara A."/>
            <person name="Ohji S."/>
            <person name="Ichikawa N."/>
        </authorList>
    </citation>
    <scope>NUCLEOTIDE SEQUENCE [LARGE SCALE GENOMIC DNA]</scope>
    <source>
        <strain evidence="3 4">NBRC 106429</strain>
    </source>
</reference>
<feature type="transmembrane region" description="Helical" evidence="1">
    <location>
        <begin position="112"/>
        <end position="131"/>
    </location>
</feature>
<keyword evidence="4" id="KW-1185">Reference proteome</keyword>
<feature type="domain" description="YdbS-like PH" evidence="2">
    <location>
        <begin position="101"/>
        <end position="189"/>
    </location>
</feature>
<dbReference type="InterPro" id="IPR054839">
    <property type="entry name" value="puhB_PGC"/>
</dbReference>
<feature type="transmembrane region" description="Helical" evidence="1">
    <location>
        <begin position="49"/>
        <end position="66"/>
    </location>
</feature>
<sequence length="227" mass="24387">MTTSDQMTEYETEPVRGLPAPLPTGETLLWQGSPAWWPLARSAFHFDKIAIYFGLMIAWRIATSLSDGATYLNAGMSALPLLALAVCALAILLVLAWASARASVYTITSKRVVLRIGIAFPMALNIPFRLIGNAALKVRSDGSGDIPLALTPGNRIAWMLLWPHVRPWRMLKPEPTLRAIPNAAEVAAILAPALTAANGANAVTTPIRQPAKRRETAGAAGLTEVRT</sequence>
<dbReference type="RefSeq" id="WP_244619562.1">
    <property type="nucleotide sequence ID" value="NZ_BJYZ01000016.1"/>
</dbReference>
<evidence type="ECO:0000313" key="3">
    <source>
        <dbReference type="EMBL" id="GEO39428.1"/>
    </source>
</evidence>
<keyword evidence="1" id="KW-0472">Membrane</keyword>
<dbReference type="EMBL" id="BJYZ01000016">
    <property type="protein sequence ID" value="GEO39428.1"/>
    <property type="molecule type" value="Genomic_DNA"/>
</dbReference>
<dbReference type="InterPro" id="IPR005182">
    <property type="entry name" value="YdbS-like_PH"/>
</dbReference>